<organism evidence="3">
    <name type="scientific">Soboliphyme baturini</name>
    <dbReference type="NCBI Taxonomy" id="241478"/>
    <lineage>
        <taxon>Eukaryota</taxon>
        <taxon>Metazoa</taxon>
        <taxon>Ecdysozoa</taxon>
        <taxon>Nematoda</taxon>
        <taxon>Enoplea</taxon>
        <taxon>Dorylaimia</taxon>
        <taxon>Dioctophymatida</taxon>
        <taxon>Dioctophymatoidea</taxon>
        <taxon>Soboliphymatidae</taxon>
        <taxon>Soboliphyme</taxon>
    </lineage>
</organism>
<keyword evidence="2" id="KW-1185">Reference proteome</keyword>
<dbReference type="InterPro" id="IPR029058">
    <property type="entry name" value="AB_hydrolase_fold"/>
</dbReference>
<evidence type="ECO:0000313" key="1">
    <source>
        <dbReference type="EMBL" id="VDO82715.1"/>
    </source>
</evidence>
<gene>
    <name evidence="1" type="ORF">SBAD_LOCUS354</name>
</gene>
<dbReference type="WBParaSite" id="SBAD_0000037201-mRNA-1">
    <property type="protein sequence ID" value="SBAD_0000037201-mRNA-1"/>
    <property type="gene ID" value="SBAD_0000037201"/>
</dbReference>
<accession>A0A183I9R0</accession>
<dbReference type="PANTHER" id="PTHR11440">
    <property type="entry name" value="LECITHIN-CHOLESTEROL ACYLTRANSFERASE-RELATED"/>
    <property type="match status" value="1"/>
</dbReference>
<protein>
    <submittedName>
        <fullName evidence="3">Alpha/beta hydrolase</fullName>
    </submittedName>
</protein>
<dbReference type="Proteomes" id="UP000270296">
    <property type="component" value="Unassembled WGS sequence"/>
</dbReference>
<dbReference type="EMBL" id="UZAM01000794">
    <property type="protein sequence ID" value="VDO82715.1"/>
    <property type="molecule type" value="Genomic_DNA"/>
</dbReference>
<evidence type="ECO:0000313" key="3">
    <source>
        <dbReference type="WBParaSite" id="SBAD_0000037201-mRNA-1"/>
    </source>
</evidence>
<dbReference type="OrthoDB" id="190846at2759"/>
<dbReference type="Gene3D" id="3.40.50.1820">
    <property type="entry name" value="alpha/beta hydrolase"/>
    <property type="match status" value="1"/>
</dbReference>
<proteinExistence type="predicted"/>
<dbReference type="AlphaFoldDB" id="A0A183I9R0"/>
<name>A0A183I9R0_9BILA</name>
<reference evidence="3" key="1">
    <citation type="submission" date="2016-06" db="UniProtKB">
        <authorList>
            <consortium name="WormBaseParasite"/>
        </authorList>
    </citation>
    <scope>IDENTIFICATION</scope>
</reference>
<dbReference type="Pfam" id="PF02450">
    <property type="entry name" value="LCAT"/>
    <property type="match status" value="1"/>
</dbReference>
<sequence length="192" mass="21183">ACPFAGATAALQAIVSGYNFGIGVISAKKLRRLQQTMTSTFALLPSLNAWGEEEVLLETKDRNYTASDYRQLFEDLIITNGWSIYNSIGHLQRNIEAPGVEARGLIDSRTVHCLYGAEIDTIGSLAFRNSVPSVGLENGDGTVNIRSLRACQMFRNKQSQEVFITELPGVTHTSLFVEPKVYSAILKILWRA</sequence>
<dbReference type="GO" id="GO:0006629">
    <property type="term" value="P:lipid metabolic process"/>
    <property type="evidence" value="ECO:0007669"/>
    <property type="project" value="InterPro"/>
</dbReference>
<dbReference type="GO" id="GO:0008374">
    <property type="term" value="F:O-acyltransferase activity"/>
    <property type="evidence" value="ECO:0007669"/>
    <property type="project" value="InterPro"/>
</dbReference>
<dbReference type="InterPro" id="IPR003386">
    <property type="entry name" value="LACT/PDAT_acylTrfase"/>
</dbReference>
<reference evidence="1 2" key="2">
    <citation type="submission" date="2018-11" db="EMBL/GenBank/DDBJ databases">
        <authorList>
            <consortium name="Pathogen Informatics"/>
        </authorList>
    </citation>
    <scope>NUCLEOTIDE SEQUENCE [LARGE SCALE GENOMIC DNA]</scope>
</reference>
<evidence type="ECO:0000313" key="2">
    <source>
        <dbReference type="Proteomes" id="UP000270296"/>
    </source>
</evidence>